<reference evidence="1" key="1">
    <citation type="submission" date="2021-06" db="EMBL/GenBank/DDBJ databases">
        <authorList>
            <person name="Kallberg Y."/>
            <person name="Tangrot J."/>
            <person name="Rosling A."/>
        </authorList>
    </citation>
    <scope>NUCLEOTIDE SEQUENCE</scope>
    <source>
        <strain evidence="1">AU212A</strain>
    </source>
</reference>
<evidence type="ECO:0000313" key="2">
    <source>
        <dbReference type="Proteomes" id="UP000789860"/>
    </source>
</evidence>
<name>A0ACA9KRE6_9GLOM</name>
<evidence type="ECO:0000313" key="1">
    <source>
        <dbReference type="EMBL" id="CAG8489044.1"/>
    </source>
</evidence>
<comment type="caution">
    <text evidence="1">The sequence shown here is derived from an EMBL/GenBank/DDBJ whole genome shotgun (WGS) entry which is preliminary data.</text>
</comment>
<gene>
    <name evidence="1" type="ORF">SCALOS_LOCUS2749</name>
</gene>
<dbReference type="Proteomes" id="UP000789860">
    <property type="component" value="Unassembled WGS sequence"/>
</dbReference>
<sequence>MDKNVIRKNINKNPNNQEQEEFSNSNKSSKKVRSDWDPNWSKIYPWLKKSEDANSTITLYCTWCKDAGKSNQFTEGTQALRKQTIERHLIINDHQKAIIARDNQQTKLMQGFT</sequence>
<accession>A0ACA9KRE6</accession>
<dbReference type="EMBL" id="CAJVPM010002593">
    <property type="protein sequence ID" value="CAG8489044.1"/>
    <property type="molecule type" value="Genomic_DNA"/>
</dbReference>
<organism evidence="1 2">
    <name type="scientific">Scutellospora calospora</name>
    <dbReference type="NCBI Taxonomy" id="85575"/>
    <lineage>
        <taxon>Eukaryota</taxon>
        <taxon>Fungi</taxon>
        <taxon>Fungi incertae sedis</taxon>
        <taxon>Mucoromycota</taxon>
        <taxon>Glomeromycotina</taxon>
        <taxon>Glomeromycetes</taxon>
        <taxon>Diversisporales</taxon>
        <taxon>Gigasporaceae</taxon>
        <taxon>Scutellospora</taxon>
    </lineage>
</organism>
<protein>
    <submittedName>
        <fullName evidence="1">292_t:CDS:1</fullName>
    </submittedName>
</protein>
<keyword evidence="2" id="KW-1185">Reference proteome</keyword>
<proteinExistence type="predicted"/>